<reference evidence="4 6" key="2">
    <citation type="submission" date="2021-03" db="EMBL/GenBank/DDBJ databases">
        <title>Human Oral Microbial Genomes.</title>
        <authorList>
            <person name="Johnston C.D."/>
            <person name="Chen T."/>
            <person name="Dewhirst F.E."/>
        </authorList>
    </citation>
    <scope>NUCLEOTIDE SEQUENCE [LARGE SCALE GENOMIC DNA]</scope>
    <source>
        <strain evidence="4 6">W1435</strain>
    </source>
</reference>
<dbReference type="AlphaFoldDB" id="A0A0K1NH10"/>
<evidence type="ECO:0000313" key="6">
    <source>
        <dbReference type="Proteomes" id="UP000682005"/>
    </source>
</evidence>
<dbReference type="RefSeq" id="WP_025077789.1">
    <property type="nucleotide sequence ID" value="NZ_BAKO01000004.1"/>
</dbReference>
<dbReference type="Proteomes" id="UP000682005">
    <property type="component" value="Chromosome 1"/>
</dbReference>
<dbReference type="KEGG" id="pfus:ADJ77_00035"/>
<evidence type="ECO:0000313" key="5">
    <source>
        <dbReference type="Proteomes" id="UP000060345"/>
    </source>
</evidence>
<dbReference type="STRING" id="1236517.ADJ77_00035"/>
<feature type="signal peptide" evidence="2">
    <location>
        <begin position="1"/>
        <end position="24"/>
    </location>
</feature>
<protein>
    <submittedName>
        <fullName evidence="4">DUF4292 domain-containing protein</fullName>
    </submittedName>
    <submittedName>
        <fullName evidence="3">Phage tail protein</fullName>
    </submittedName>
</protein>
<evidence type="ECO:0000256" key="2">
    <source>
        <dbReference type="SAM" id="SignalP"/>
    </source>
</evidence>
<gene>
    <name evidence="3" type="ORF">ADJ77_00035</name>
    <name evidence="4" type="ORF">J5A51_07180</name>
</gene>
<reference evidence="3 5" key="1">
    <citation type="submission" date="2015-07" db="EMBL/GenBank/DDBJ databases">
        <authorList>
            <person name="Noorani M."/>
        </authorList>
    </citation>
    <scope>NUCLEOTIDE SEQUENCE [LARGE SCALE GENOMIC DNA]</scope>
    <source>
        <strain evidence="3 5">W1435</strain>
    </source>
</reference>
<dbReference type="InterPro" id="IPR025634">
    <property type="entry name" value="DUF4292"/>
</dbReference>
<sequence length="303" mass="33991">MKKTKILLASMAVLLLAACGTKRAVVKQRPVPDSKPSQQATPAEKENKIHSLAVMQRIADNALYQKNLVSNLTFTLNDGRKDISVPGILRMRKDEVIRLQLLIPILRSEVGRIEFAKDYVLFIDRMHKQYVKASYDEVAFLRNNGINFYSLQSLFWNQLLIPRQQKVSEADLSQFTVDDSKAQRDGSTRISLKDGKMDYSWSVNPLNSHIVLAAITYNSNSNSASRLSWSYGDFKAFGSKQFPASQSLTINTPAIGQKPAKTLKASFELEGFSDAGDWEIATTPSDKYTKVSVEEILGKLMNF</sequence>
<dbReference type="Pfam" id="PF14125">
    <property type="entry name" value="DUF4292"/>
    <property type="match status" value="1"/>
</dbReference>
<dbReference type="EMBL" id="CP012074">
    <property type="protein sequence ID" value="AKU68315.1"/>
    <property type="molecule type" value="Genomic_DNA"/>
</dbReference>
<feature type="region of interest" description="Disordered" evidence="1">
    <location>
        <begin position="27"/>
        <end position="46"/>
    </location>
</feature>
<keyword evidence="6" id="KW-1185">Reference proteome</keyword>
<accession>A0A0K1NH10</accession>
<dbReference type="EMBL" id="CP072370">
    <property type="protein sequence ID" value="QUB87254.1"/>
    <property type="molecule type" value="Genomic_DNA"/>
</dbReference>
<name>A0A0K1NH10_9BACT</name>
<dbReference type="OrthoDB" id="1122661at2"/>
<keyword evidence="2" id="KW-0732">Signal</keyword>
<dbReference type="eggNOG" id="ENOG5032R9M">
    <property type="taxonomic scope" value="Bacteria"/>
</dbReference>
<feature type="chain" id="PRO_5044544420" evidence="2">
    <location>
        <begin position="25"/>
        <end position="303"/>
    </location>
</feature>
<dbReference type="Proteomes" id="UP000060345">
    <property type="component" value="Chromosome 1"/>
</dbReference>
<evidence type="ECO:0000313" key="4">
    <source>
        <dbReference type="EMBL" id="QUB87254.1"/>
    </source>
</evidence>
<evidence type="ECO:0000256" key="1">
    <source>
        <dbReference type="SAM" id="MobiDB-lite"/>
    </source>
</evidence>
<proteinExistence type="predicted"/>
<organism evidence="3 5">
    <name type="scientific">Prevotella fusca JCM 17724</name>
    <dbReference type="NCBI Taxonomy" id="1236517"/>
    <lineage>
        <taxon>Bacteria</taxon>
        <taxon>Pseudomonadati</taxon>
        <taxon>Bacteroidota</taxon>
        <taxon>Bacteroidia</taxon>
        <taxon>Bacteroidales</taxon>
        <taxon>Prevotellaceae</taxon>
        <taxon>Prevotella</taxon>
    </lineage>
</organism>
<evidence type="ECO:0000313" key="3">
    <source>
        <dbReference type="EMBL" id="AKU68315.1"/>
    </source>
</evidence>
<dbReference type="PROSITE" id="PS51257">
    <property type="entry name" value="PROKAR_LIPOPROTEIN"/>
    <property type="match status" value="1"/>
</dbReference>